<dbReference type="PANTHER" id="PTHR35147">
    <property type="entry name" value="CHEMORECEPTOR GLUTAMINE DEAMIDASE CHED-RELATED"/>
    <property type="match status" value="1"/>
</dbReference>
<keyword evidence="1 3" id="KW-0145">Chemotaxis</keyword>
<dbReference type="GO" id="GO:0050568">
    <property type="term" value="F:protein-glutamine glutaminase activity"/>
    <property type="evidence" value="ECO:0007669"/>
    <property type="project" value="UniProtKB-EC"/>
</dbReference>
<protein>
    <recommendedName>
        <fullName evidence="3">Probable chemoreceptor glutamine deamidase CheD</fullName>
        <ecNumber evidence="3">3.5.1.44</ecNumber>
    </recommendedName>
</protein>
<dbReference type="NCBIfam" id="NF010013">
    <property type="entry name" value="PRK13487.1"/>
    <property type="match status" value="1"/>
</dbReference>
<name>A0ABY6DHY2_9NEIS</name>
<organism evidence="4 5">
    <name type="scientific">Chitiniphilus purpureus</name>
    <dbReference type="NCBI Taxonomy" id="2981137"/>
    <lineage>
        <taxon>Bacteria</taxon>
        <taxon>Pseudomonadati</taxon>
        <taxon>Pseudomonadota</taxon>
        <taxon>Betaproteobacteria</taxon>
        <taxon>Neisseriales</taxon>
        <taxon>Chitinibacteraceae</taxon>
        <taxon>Chitiniphilus</taxon>
    </lineage>
</organism>
<evidence type="ECO:0000256" key="2">
    <source>
        <dbReference type="ARBA" id="ARBA00022801"/>
    </source>
</evidence>
<evidence type="ECO:0000256" key="3">
    <source>
        <dbReference type="HAMAP-Rule" id="MF_01440"/>
    </source>
</evidence>
<comment type="function">
    <text evidence="3">Probably deamidates glutamine residues to glutamate on methyl-accepting chemotaxis receptors (MCPs), playing an important role in chemotaxis.</text>
</comment>
<dbReference type="CDD" id="cd16352">
    <property type="entry name" value="CheD"/>
    <property type="match status" value="1"/>
</dbReference>
<dbReference type="InterPro" id="IPR011324">
    <property type="entry name" value="Cytotoxic_necrot_fac-like_cat"/>
</dbReference>
<dbReference type="RefSeq" id="WP_263123252.1">
    <property type="nucleotide sequence ID" value="NZ_CP106753.1"/>
</dbReference>
<proteinExistence type="inferred from homology"/>
<dbReference type="InterPro" id="IPR005659">
    <property type="entry name" value="Chemorcpt_Glu_NH3ase_CheD"/>
</dbReference>
<accession>A0ABY6DHY2</accession>
<dbReference type="HAMAP" id="MF_01440">
    <property type="entry name" value="CheD"/>
    <property type="match status" value="1"/>
</dbReference>
<keyword evidence="2 3" id="KW-0378">Hydrolase</keyword>
<dbReference type="InterPro" id="IPR038592">
    <property type="entry name" value="CheD-like_sf"/>
</dbReference>
<dbReference type="EMBL" id="CP106753">
    <property type="protein sequence ID" value="UXY13954.1"/>
    <property type="molecule type" value="Genomic_DNA"/>
</dbReference>
<comment type="similarity">
    <text evidence="3">Belongs to the CheD family.</text>
</comment>
<reference evidence="4" key="1">
    <citation type="submission" date="2022-10" db="EMBL/GenBank/DDBJ databases">
        <title>Chitiniphilus purpureus sp. nov., a novel chitin-degrading bacterium isolated from crawfish pond sediment.</title>
        <authorList>
            <person name="Li K."/>
        </authorList>
    </citation>
    <scope>NUCLEOTIDE SEQUENCE</scope>
    <source>
        <strain evidence="4">CD1</strain>
    </source>
</reference>
<evidence type="ECO:0000313" key="5">
    <source>
        <dbReference type="Proteomes" id="UP001061302"/>
    </source>
</evidence>
<gene>
    <name evidence="3 4" type="primary">cheD</name>
    <name evidence="4" type="ORF">N8I74_11540</name>
</gene>
<dbReference type="SUPFAM" id="SSF64438">
    <property type="entry name" value="CNF1/YfiH-like putative cysteine hydrolases"/>
    <property type="match status" value="1"/>
</dbReference>
<dbReference type="PANTHER" id="PTHR35147:SF2">
    <property type="entry name" value="CHEMORECEPTOR GLUTAMINE DEAMIDASE CHED-RELATED"/>
    <property type="match status" value="1"/>
</dbReference>
<dbReference type="Pfam" id="PF03975">
    <property type="entry name" value="CheD"/>
    <property type="match status" value="1"/>
</dbReference>
<sequence length="196" mass="21858">MMSGSSAPNSYYDHRFHLEAIKLLPAQYFATNRNVVLVTVLGSCVSVCLRDPVAGVGGMNHFMLPQGEQGGLLSMSARYGVHAMELLINQMMKLGARRDRLQAKVFGAGNVLPAMSRVGVGRCNAQFVLDYLETERIALLAHDLLDVHARKLYFFPLSGRVLVRKLKKLNNRTLLEREAAYSHRLHQTDTGDVDLF</sequence>
<evidence type="ECO:0000313" key="4">
    <source>
        <dbReference type="EMBL" id="UXY13954.1"/>
    </source>
</evidence>
<evidence type="ECO:0000256" key="1">
    <source>
        <dbReference type="ARBA" id="ARBA00022500"/>
    </source>
</evidence>
<dbReference type="Proteomes" id="UP001061302">
    <property type="component" value="Chromosome"/>
</dbReference>
<comment type="catalytic activity">
    <reaction evidence="3">
        <text>L-glutaminyl-[protein] + H2O = L-glutamyl-[protein] + NH4(+)</text>
        <dbReference type="Rhea" id="RHEA:16441"/>
        <dbReference type="Rhea" id="RHEA-COMP:10207"/>
        <dbReference type="Rhea" id="RHEA-COMP:10208"/>
        <dbReference type="ChEBI" id="CHEBI:15377"/>
        <dbReference type="ChEBI" id="CHEBI:28938"/>
        <dbReference type="ChEBI" id="CHEBI:29973"/>
        <dbReference type="ChEBI" id="CHEBI:30011"/>
        <dbReference type="EC" id="3.5.1.44"/>
    </reaction>
</comment>
<keyword evidence="5" id="KW-1185">Reference proteome</keyword>
<dbReference type="Gene3D" id="3.30.1330.200">
    <property type="match status" value="1"/>
</dbReference>
<dbReference type="EC" id="3.5.1.44" evidence="3"/>